<accession>Q1MYQ4</accession>
<dbReference type="STRING" id="207949.RED65_07484"/>
<dbReference type="RefSeq" id="WP_007018932.1">
    <property type="nucleotide sequence ID" value="NZ_CH724119.1"/>
</dbReference>
<feature type="region of interest" description="Disordered" evidence="1">
    <location>
        <begin position="78"/>
        <end position="115"/>
    </location>
</feature>
<protein>
    <recommendedName>
        <fullName evidence="4">TonB C-terminal domain-containing protein</fullName>
    </recommendedName>
</protein>
<sequence length="308" mass="34018">MSVAMNAAPAGHSSHDHLALDLVLPWHENQEQNERFKRIAKKVSIPVLVFMLLMPLLPDLTGKEEVEEKVVAQVILDPPKQEPQPQPVEPPPEQKTQNINKQAKPKEGAKTGKPDMNSLAQQLSALSGSVNLSKMQKRNITSTSEGQVQKSSRSLLGKDSVTATSGGIKASDVTVNAKGASLADHRSTDIESPIANIELPSKAEYHYDPSKNKKRDMQSIRRTLERYKGAVYSLYTKALRQNPELNGRFIFEFVILPNGKIDGLKLKSSELNSPVLEQKMLKKIGEINFGAEDVNPTAVQYTFTFLPS</sequence>
<name>Q1MYQ4_9GAMM</name>
<proteinExistence type="predicted"/>
<keyword evidence="3" id="KW-1185">Reference proteome</keyword>
<feature type="region of interest" description="Disordered" evidence="1">
    <location>
        <begin position="137"/>
        <end position="163"/>
    </location>
</feature>
<dbReference type="Proteomes" id="UP000004263">
    <property type="component" value="Unassembled WGS sequence"/>
</dbReference>
<dbReference type="HOGENOM" id="CLU_074088_0_0_6"/>
<dbReference type="OrthoDB" id="7057177at2"/>
<dbReference type="InterPro" id="IPR049806">
    <property type="entry name" value="MasK-like_C"/>
</dbReference>
<reference evidence="2 3" key="1">
    <citation type="submission" date="2006-03" db="EMBL/GenBank/DDBJ databases">
        <authorList>
            <person name="Pinhassi J."/>
            <person name="Pedros-Alio C."/>
            <person name="Ferriera S."/>
            <person name="Johnson J."/>
            <person name="Kravitz S."/>
            <person name="Halpern A."/>
            <person name="Remington K."/>
            <person name="Beeson K."/>
            <person name="Tran B."/>
            <person name="Rogers Y.-H."/>
            <person name="Friedman R."/>
            <person name="Venter J.C."/>
        </authorList>
    </citation>
    <scope>NUCLEOTIDE SEQUENCE [LARGE SCALE GENOMIC DNA]</scope>
    <source>
        <strain evidence="2 3">RED65</strain>
    </source>
</reference>
<evidence type="ECO:0000313" key="3">
    <source>
        <dbReference type="Proteomes" id="UP000004263"/>
    </source>
</evidence>
<evidence type="ECO:0000256" key="1">
    <source>
        <dbReference type="SAM" id="MobiDB-lite"/>
    </source>
</evidence>
<dbReference type="NCBIfam" id="NF033768">
    <property type="entry name" value="myxo_SS_tail"/>
    <property type="match status" value="1"/>
</dbReference>
<feature type="compositionally biased region" description="Basic and acidic residues" evidence="1">
    <location>
        <begin position="104"/>
        <end position="113"/>
    </location>
</feature>
<gene>
    <name evidence="2" type="ORF">RED65_07484</name>
</gene>
<feature type="compositionally biased region" description="Polar residues" evidence="1">
    <location>
        <begin position="137"/>
        <end position="154"/>
    </location>
</feature>
<feature type="compositionally biased region" description="Pro residues" evidence="1">
    <location>
        <begin position="81"/>
        <end position="93"/>
    </location>
</feature>
<dbReference type="EMBL" id="AAQH01000024">
    <property type="protein sequence ID" value="EAT11062.1"/>
    <property type="molecule type" value="Genomic_DNA"/>
</dbReference>
<evidence type="ECO:0000313" key="2">
    <source>
        <dbReference type="EMBL" id="EAT11062.1"/>
    </source>
</evidence>
<comment type="caution">
    <text evidence="2">The sequence shown here is derived from an EMBL/GenBank/DDBJ whole genome shotgun (WGS) entry which is preliminary data.</text>
</comment>
<evidence type="ECO:0008006" key="4">
    <source>
        <dbReference type="Google" id="ProtNLM"/>
    </source>
</evidence>
<organism evidence="2 3">
    <name type="scientific">Bermanella marisrubri</name>
    <dbReference type="NCBI Taxonomy" id="207949"/>
    <lineage>
        <taxon>Bacteria</taxon>
        <taxon>Pseudomonadati</taxon>
        <taxon>Pseudomonadota</taxon>
        <taxon>Gammaproteobacteria</taxon>
        <taxon>Oceanospirillales</taxon>
        <taxon>Oceanospirillaceae</taxon>
        <taxon>Bermanella</taxon>
    </lineage>
</organism>
<dbReference type="AlphaFoldDB" id="Q1MYQ4"/>